<feature type="compositionally biased region" description="Polar residues" evidence="1">
    <location>
        <begin position="428"/>
        <end position="440"/>
    </location>
</feature>
<evidence type="ECO:0000256" key="1">
    <source>
        <dbReference type="SAM" id="MobiDB-lite"/>
    </source>
</evidence>
<comment type="caution">
    <text evidence="2">The sequence shown here is derived from an EMBL/GenBank/DDBJ whole genome shotgun (WGS) entry which is preliminary data.</text>
</comment>
<proteinExistence type="predicted"/>
<protein>
    <submittedName>
        <fullName evidence="2">Uncharacterized protein</fullName>
    </submittedName>
</protein>
<gene>
    <name evidence="2" type="ORF">GJ744_003928</name>
</gene>
<sequence>MSSTETLASVALSAQELLVVNEDKLVQLLNDSRTKSGGFDISRVVGVDGLSKDQREAFSVKLSAAAVKDGSLNTNELSRLLEIFAGQDRTAHPLRIIVALKPSATINSSKLHKWQWDNRGEFASNEGFTTFSESQRKRWLHKEEFELVSDPSFEATTRHIWDYEQRFLETSGRESFAAYAQAVERRLASHHFTQPVQLAEDPRKQDARTTWVEYLSYVYWWLDRHAAAIKTAEPQYREAWDELQRFETSPLLSTPTTTRVPDEELGTTKAQLEAARQQIHKFIKDTKKYRRCERAVRRYELRAQWVLEQLSLIDATPFAENKTPKESSNANRSRKRKARDNTDAPTRQQPKRRRQQAGHGDSAPNSRSGAGKGADVTTHIETAANSTTAGPERRRSQRLRAGVVAAMTLSSQPQPKAQGKQKRHRQRGPQSLGSTSPQTSRTRKPGAQK</sequence>
<organism evidence="2 3">
    <name type="scientific">Endocarpon pusillum</name>
    <dbReference type="NCBI Taxonomy" id="364733"/>
    <lineage>
        <taxon>Eukaryota</taxon>
        <taxon>Fungi</taxon>
        <taxon>Dikarya</taxon>
        <taxon>Ascomycota</taxon>
        <taxon>Pezizomycotina</taxon>
        <taxon>Eurotiomycetes</taxon>
        <taxon>Chaetothyriomycetidae</taxon>
        <taxon>Verrucariales</taxon>
        <taxon>Verrucariaceae</taxon>
        <taxon>Endocarpon</taxon>
    </lineage>
</organism>
<dbReference type="AlphaFoldDB" id="A0A8H7DXW0"/>
<keyword evidence="3" id="KW-1185">Reference proteome</keyword>
<name>A0A8H7DXW0_9EURO</name>
<feature type="compositionally biased region" description="Polar residues" evidence="1">
    <location>
        <begin position="379"/>
        <end position="389"/>
    </location>
</feature>
<reference evidence="2" key="1">
    <citation type="submission" date="2020-02" db="EMBL/GenBank/DDBJ databases">
        <authorList>
            <person name="Palmer J.M."/>
        </authorList>
    </citation>
    <scope>NUCLEOTIDE SEQUENCE</scope>
    <source>
        <strain evidence="2">EPUS1.4</strain>
        <tissue evidence="2">Thallus</tissue>
    </source>
</reference>
<dbReference type="Proteomes" id="UP000606974">
    <property type="component" value="Unassembled WGS sequence"/>
</dbReference>
<feature type="region of interest" description="Disordered" evidence="1">
    <location>
        <begin position="318"/>
        <end position="449"/>
    </location>
</feature>
<dbReference type="EMBL" id="JAACFV010000182">
    <property type="protein sequence ID" value="KAF7503364.1"/>
    <property type="molecule type" value="Genomic_DNA"/>
</dbReference>
<dbReference type="OrthoDB" id="4188629at2759"/>
<evidence type="ECO:0000313" key="3">
    <source>
        <dbReference type="Proteomes" id="UP000606974"/>
    </source>
</evidence>
<accession>A0A8H7DXW0</accession>
<evidence type="ECO:0000313" key="2">
    <source>
        <dbReference type="EMBL" id="KAF7503364.1"/>
    </source>
</evidence>